<keyword evidence="3" id="KW-1185">Reference proteome</keyword>
<evidence type="ECO:0008006" key="4">
    <source>
        <dbReference type="Google" id="ProtNLM"/>
    </source>
</evidence>
<dbReference type="Proteomes" id="UP001597508">
    <property type="component" value="Unassembled WGS sequence"/>
</dbReference>
<proteinExistence type="predicted"/>
<name>A0ABW5LWV6_9FLAO</name>
<reference evidence="3" key="1">
    <citation type="journal article" date="2019" name="Int. J. Syst. Evol. Microbiol.">
        <title>The Global Catalogue of Microorganisms (GCM) 10K type strain sequencing project: providing services to taxonomists for standard genome sequencing and annotation.</title>
        <authorList>
            <consortium name="The Broad Institute Genomics Platform"/>
            <consortium name="The Broad Institute Genome Sequencing Center for Infectious Disease"/>
            <person name="Wu L."/>
            <person name="Ma J."/>
        </authorList>
    </citation>
    <scope>NUCLEOTIDE SEQUENCE [LARGE SCALE GENOMIC DNA]</scope>
    <source>
        <strain evidence="3">KCTC 52127</strain>
    </source>
</reference>
<protein>
    <recommendedName>
        <fullName evidence="4">Secreted protein</fullName>
    </recommendedName>
</protein>
<feature type="signal peptide" evidence="1">
    <location>
        <begin position="1"/>
        <end position="19"/>
    </location>
</feature>
<dbReference type="EMBL" id="JBHULH010000012">
    <property type="protein sequence ID" value="MFD2568714.1"/>
    <property type="molecule type" value="Genomic_DNA"/>
</dbReference>
<accession>A0ABW5LWV6</accession>
<evidence type="ECO:0000313" key="3">
    <source>
        <dbReference type="Proteomes" id="UP001597508"/>
    </source>
</evidence>
<feature type="chain" id="PRO_5045458700" description="Secreted protein" evidence="1">
    <location>
        <begin position="20"/>
        <end position="140"/>
    </location>
</feature>
<comment type="caution">
    <text evidence="2">The sequence shown here is derived from an EMBL/GenBank/DDBJ whole genome shotgun (WGS) entry which is preliminary data.</text>
</comment>
<organism evidence="2 3">
    <name type="scientific">Pseudotenacibaculum haliotis</name>
    <dbReference type="NCBI Taxonomy" id="1862138"/>
    <lineage>
        <taxon>Bacteria</taxon>
        <taxon>Pseudomonadati</taxon>
        <taxon>Bacteroidota</taxon>
        <taxon>Flavobacteriia</taxon>
        <taxon>Flavobacteriales</taxon>
        <taxon>Flavobacteriaceae</taxon>
        <taxon>Pseudotenacibaculum</taxon>
    </lineage>
</organism>
<keyword evidence="1" id="KW-0732">Signal</keyword>
<dbReference type="RefSeq" id="WP_379667421.1">
    <property type="nucleotide sequence ID" value="NZ_JBHULH010000012.1"/>
</dbReference>
<sequence>MKKIVLVLFAMMAISTVNAQLTEVINDDCDEVVTDLKGEIFIGNQLGMAWTFDTGGVCTQCGPPAFVEYRVEIETGYMDATGNMVWGATQSHTVYESDTVARPNFAAYVGQRTSYARFRVKIVNDEDCNPWTDWKVVSVA</sequence>
<gene>
    <name evidence="2" type="ORF">ACFSRZ_15165</name>
</gene>
<evidence type="ECO:0000256" key="1">
    <source>
        <dbReference type="SAM" id="SignalP"/>
    </source>
</evidence>
<evidence type="ECO:0000313" key="2">
    <source>
        <dbReference type="EMBL" id="MFD2568714.1"/>
    </source>
</evidence>